<dbReference type="AlphaFoldDB" id="A0A0E2BE81"/>
<dbReference type="PANTHER" id="PTHR43343">
    <property type="entry name" value="PEPTIDASE S12"/>
    <property type="match status" value="1"/>
</dbReference>
<keyword evidence="3" id="KW-0812">Transmembrane</keyword>
<dbReference type="InterPro" id="IPR009003">
    <property type="entry name" value="Peptidase_S1_PA"/>
</dbReference>
<keyword evidence="1" id="KW-0645">Protease</keyword>
<name>A0A0E2BE81_9LEPT</name>
<dbReference type="GO" id="GO:0006508">
    <property type="term" value="P:proteolysis"/>
    <property type="evidence" value="ECO:0007669"/>
    <property type="project" value="UniProtKB-KW"/>
</dbReference>
<accession>A0A0E2BE81</accession>
<feature type="transmembrane region" description="Helical" evidence="3">
    <location>
        <begin position="33"/>
        <end position="51"/>
    </location>
</feature>
<evidence type="ECO:0000313" key="6">
    <source>
        <dbReference type="Proteomes" id="UP000006329"/>
    </source>
</evidence>
<keyword evidence="3" id="KW-0472">Membrane</keyword>
<evidence type="ECO:0000256" key="3">
    <source>
        <dbReference type="SAM" id="Phobius"/>
    </source>
</evidence>
<reference evidence="5" key="1">
    <citation type="submission" date="2012-10" db="EMBL/GenBank/DDBJ databases">
        <authorList>
            <person name="Harkins D.M."/>
            <person name="Durkin A.S."/>
            <person name="Brinkac L.M."/>
            <person name="Haft D.H."/>
            <person name="Selengut J.D."/>
            <person name="Sanka R."/>
            <person name="DePew J."/>
            <person name="Purushe J."/>
            <person name="Matthias M.A."/>
            <person name="Vinetz J.M."/>
            <person name="Sutton G.G."/>
            <person name="Nierman W.C."/>
            <person name="Fouts D.E."/>
        </authorList>
    </citation>
    <scope>NUCLEOTIDE SEQUENCE [LARGE SCALE GENOMIC DNA]</scope>
    <source>
        <strain evidence="5">MOR084</strain>
    </source>
</reference>
<feature type="domain" description="PDZ" evidence="4">
    <location>
        <begin position="281"/>
        <end position="379"/>
    </location>
</feature>
<comment type="caution">
    <text evidence="5">The sequence shown here is derived from an EMBL/GenBank/DDBJ whole genome shotgun (WGS) entry which is preliminary data.</text>
</comment>
<dbReference type="SMART" id="SM00228">
    <property type="entry name" value="PDZ"/>
    <property type="match status" value="1"/>
</dbReference>
<keyword evidence="2" id="KW-0378">Hydrolase</keyword>
<dbReference type="PROSITE" id="PS50106">
    <property type="entry name" value="PDZ"/>
    <property type="match status" value="1"/>
</dbReference>
<dbReference type="EMBL" id="AHON02000049">
    <property type="protein sequence ID" value="EKO33600.1"/>
    <property type="molecule type" value="Genomic_DNA"/>
</dbReference>
<dbReference type="PANTHER" id="PTHR43343:SF3">
    <property type="entry name" value="PROTEASE DO-LIKE 8, CHLOROPLASTIC"/>
    <property type="match status" value="1"/>
</dbReference>
<sequence>MRPTSVFDLGLFFERVELNLGFDMEFVRSLPKVVVFNGILIVVLTSVLIFPKDCSLSSLFSDKRPIDPGKQKSAIEIQNSFRNVYHFAKDSVVSIRTKKSESIASPYHYFDFKSERPASFGSGFFVHEKGYIVTNYHVIEGAESIEVITSNGSVHSAKYVGSHERADIALLKIREGSGLRAVVFGDSDRIEVGDWAIAIGSPFGLERSFSVGVVSAKYREDLDETGQTHIQIDSMINPGSSGGPLLNIYGEVVGINRLIRSETGRNSGIGFAIPSNYALKIIGMIESNQGRHIRSAVLGVMATIPLPDHRIALGIPDSWTGVLVYDMDPRSSAELGGIKRYDFILEANGIPIKNINDLREQVGIVGLGGKIKLRIYREKTTQELLVKLNQK</sequence>
<dbReference type="Gene3D" id="2.40.10.120">
    <property type="match status" value="1"/>
</dbReference>
<keyword evidence="3" id="KW-1133">Transmembrane helix</keyword>
<dbReference type="Pfam" id="PF13180">
    <property type="entry name" value="PDZ_2"/>
    <property type="match status" value="1"/>
</dbReference>
<dbReference type="SUPFAM" id="SSF50494">
    <property type="entry name" value="Trypsin-like serine proteases"/>
    <property type="match status" value="1"/>
</dbReference>
<dbReference type="InterPro" id="IPR051201">
    <property type="entry name" value="Chloro_Bact_Ser_Proteases"/>
</dbReference>
<evidence type="ECO:0000256" key="1">
    <source>
        <dbReference type="ARBA" id="ARBA00022670"/>
    </source>
</evidence>
<gene>
    <name evidence="5" type="ORF">LEP1GSC179_2364</name>
</gene>
<evidence type="ECO:0000313" key="5">
    <source>
        <dbReference type="EMBL" id="EKO33600.1"/>
    </source>
</evidence>
<dbReference type="SUPFAM" id="SSF50156">
    <property type="entry name" value="PDZ domain-like"/>
    <property type="match status" value="1"/>
</dbReference>
<dbReference type="Pfam" id="PF13365">
    <property type="entry name" value="Trypsin_2"/>
    <property type="match status" value="1"/>
</dbReference>
<dbReference type="Proteomes" id="UP000006329">
    <property type="component" value="Unassembled WGS sequence"/>
</dbReference>
<evidence type="ECO:0000256" key="2">
    <source>
        <dbReference type="ARBA" id="ARBA00022801"/>
    </source>
</evidence>
<dbReference type="InterPro" id="IPR001478">
    <property type="entry name" value="PDZ"/>
</dbReference>
<protein>
    <submittedName>
        <fullName evidence="5">Peptidase Do family protein</fullName>
    </submittedName>
</protein>
<organism evidence="5 6">
    <name type="scientific">Leptospira santarosai str. MOR084</name>
    <dbReference type="NCBI Taxonomy" id="1049984"/>
    <lineage>
        <taxon>Bacteria</taxon>
        <taxon>Pseudomonadati</taxon>
        <taxon>Spirochaetota</taxon>
        <taxon>Spirochaetia</taxon>
        <taxon>Leptospirales</taxon>
        <taxon>Leptospiraceae</taxon>
        <taxon>Leptospira</taxon>
    </lineage>
</organism>
<dbReference type="GO" id="GO:0004252">
    <property type="term" value="F:serine-type endopeptidase activity"/>
    <property type="evidence" value="ECO:0007669"/>
    <property type="project" value="InterPro"/>
</dbReference>
<dbReference type="PRINTS" id="PR00834">
    <property type="entry name" value="PROTEASES2C"/>
</dbReference>
<dbReference type="InterPro" id="IPR001940">
    <property type="entry name" value="Peptidase_S1C"/>
</dbReference>
<proteinExistence type="predicted"/>
<dbReference type="InterPro" id="IPR036034">
    <property type="entry name" value="PDZ_sf"/>
</dbReference>
<keyword evidence="6" id="KW-1185">Reference proteome</keyword>
<dbReference type="Gene3D" id="2.30.42.10">
    <property type="match status" value="1"/>
</dbReference>
<evidence type="ECO:0000259" key="4">
    <source>
        <dbReference type="PROSITE" id="PS50106"/>
    </source>
</evidence>